<evidence type="ECO:0000256" key="3">
    <source>
        <dbReference type="ARBA" id="ARBA00012071"/>
    </source>
</evidence>
<comment type="catalytic activity">
    <reaction evidence="13">
        <text>a lipid A disaccharide + ATP = a lipid IVA + ADP + H(+)</text>
        <dbReference type="Rhea" id="RHEA:67840"/>
        <dbReference type="ChEBI" id="CHEBI:15378"/>
        <dbReference type="ChEBI" id="CHEBI:30616"/>
        <dbReference type="ChEBI" id="CHEBI:176343"/>
        <dbReference type="ChEBI" id="CHEBI:176425"/>
        <dbReference type="ChEBI" id="CHEBI:456216"/>
        <dbReference type="EC" id="2.7.1.130"/>
    </reaction>
</comment>
<comment type="function">
    <text evidence="1 13">Transfers the gamma-phosphate of ATP to the 4'-position of a tetraacyldisaccharide 1-phosphate intermediate (termed DS-1-P) to form tetraacyldisaccharide 1,4'-bis-phosphate (lipid IVA).</text>
</comment>
<dbReference type="EMBL" id="JACHOP010000019">
    <property type="protein sequence ID" value="MBB5759050.1"/>
    <property type="molecule type" value="Genomic_DNA"/>
</dbReference>
<dbReference type="PANTHER" id="PTHR42724">
    <property type="entry name" value="TETRAACYLDISACCHARIDE 4'-KINASE"/>
    <property type="match status" value="1"/>
</dbReference>
<keyword evidence="8 13" id="KW-0547">Nucleotide-binding</keyword>
<evidence type="ECO:0000256" key="2">
    <source>
        <dbReference type="ARBA" id="ARBA00004870"/>
    </source>
</evidence>
<evidence type="ECO:0000256" key="6">
    <source>
        <dbReference type="ARBA" id="ARBA00022556"/>
    </source>
</evidence>
<feature type="binding site" evidence="13">
    <location>
        <begin position="52"/>
        <end position="59"/>
    </location>
    <ligand>
        <name>ATP</name>
        <dbReference type="ChEBI" id="CHEBI:30616"/>
    </ligand>
</feature>
<name>A0A840ZNY8_9HYPH</name>
<dbReference type="InterPro" id="IPR003758">
    <property type="entry name" value="LpxK"/>
</dbReference>
<dbReference type="AlphaFoldDB" id="A0A840ZNY8"/>
<sequence>MRPPDFWTRAPAHPLARLLAPVGALYGGLTARRMDRPGTAGPCPVLCIGNFTLGGAGKTPTALALAAILRDDLGRRPAFLSRGYGGRLAGPVAVDPASHGALDVGDEPLLLARSAFTVVARDRLAGARLCADRGADAIVMDDGLQNPSLRKTLSLAVVDAGAGIGNGLPFPAGPLRAPLARQWRHVGGVVLVGEGEAGERVGRAARERGLPLHRGRLVPEAPERWQDRPVVAFAGIGRPQKFFDTLAGLGARVVATESFPDHHPYRAGDLDGLRAIAAREGARLVTTEKDAVRLPAGESAEVLRVALAFADPAALRRHLAEALTGPGRSP</sequence>
<evidence type="ECO:0000256" key="5">
    <source>
        <dbReference type="ARBA" id="ARBA00022516"/>
    </source>
</evidence>
<dbReference type="GO" id="GO:0009244">
    <property type="term" value="P:lipopolysaccharide core region biosynthetic process"/>
    <property type="evidence" value="ECO:0007669"/>
    <property type="project" value="TreeGrafter"/>
</dbReference>
<evidence type="ECO:0000256" key="4">
    <source>
        <dbReference type="ARBA" id="ARBA00016436"/>
    </source>
</evidence>
<dbReference type="GO" id="GO:0005524">
    <property type="term" value="F:ATP binding"/>
    <property type="evidence" value="ECO:0007669"/>
    <property type="project" value="UniProtKB-UniRule"/>
</dbReference>
<reference evidence="14 15" key="1">
    <citation type="submission" date="2020-08" db="EMBL/GenBank/DDBJ databases">
        <title>Genomic Encyclopedia of Type Strains, Phase IV (KMG-IV): sequencing the most valuable type-strain genomes for metagenomic binning, comparative biology and taxonomic classification.</title>
        <authorList>
            <person name="Goeker M."/>
        </authorList>
    </citation>
    <scope>NUCLEOTIDE SEQUENCE [LARGE SCALE GENOMIC DNA]</scope>
    <source>
        <strain evidence="14 15">DSM 2163</strain>
    </source>
</reference>
<protein>
    <recommendedName>
        <fullName evidence="4 13">Tetraacyldisaccharide 4'-kinase</fullName>
        <ecNumber evidence="3 13">2.7.1.130</ecNumber>
    </recommendedName>
    <alternativeName>
        <fullName evidence="12 13">Lipid A 4'-kinase</fullName>
    </alternativeName>
</protein>
<dbReference type="PANTHER" id="PTHR42724:SF1">
    <property type="entry name" value="TETRAACYLDISACCHARIDE 4'-KINASE, MITOCHONDRIAL-RELATED"/>
    <property type="match status" value="1"/>
</dbReference>
<keyword evidence="7 13" id="KW-0808">Transferase</keyword>
<evidence type="ECO:0000313" key="15">
    <source>
        <dbReference type="Proteomes" id="UP000583454"/>
    </source>
</evidence>
<evidence type="ECO:0000256" key="7">
    <source>
        <dbReference type="ARBA" id="ARBA00022679"/>
    </source>
</evidence>
<evidence type="ECO:0000256" key="8">
    <source>
        <dbReference type="ARBA" id="ARBA00022741"/>
    </source>
</evidence>
<keyword evidence="10 13" id="KW-0067">ATP-binding</keyword>
<dbReference type="GO" id="GO:0009029">
    <property type="term" value="F:lipid-A 4'-kinase activity"/>
    <property type="evidence" value="ECO:0007669"/>
    <property type="project" value="UniProtKB-UniRule"/>
</dbReference>
<comment type="pathway">
    <text evidence="2 13">Glycolipid biosynthesis; lipid IV(A) biosynthesis; lipid IV(A) from (3R)-3-hydroxytetradecanoyl-[acyl-carrier-protein] and UDP-N-acetyl-alpha-D-glucosamine: step 6/6.</text>
</comment>
<evidence type="ECO:0000256" key="10">
    <source>
        <dbReference type="ARBA" id="ARBA00022840"/>
    </source>
</evidence>
<dbReference type="HAMAP" id="MF_00409">
    <property type="entry name" value="LpxK"/>
    <property type="match status" value="1"/>
</dbReference>
<evidence type="ECO:0000256" key="11">
    <source>
        <dbReference type="ARBA" id="ARBA00023098"/>
    </source>
</evidence>
<dbReference type="EC" id="2.7.1.130" evidence="3 13"/>
<evidence type="ECO:0000256" key="9">
    <source>
        <dbReference type="ARBA" id="ARBA00022777"/>
    </source>
</evidence>
<gene>
    <name evidence="13" type="primary">lpxK</name>
    <name evidence="14" type="ORF">HNR00_003778</name>
</gene>
<dbReference type="NCBIfam" id="TIGR00682">
    <property type="entry name" value="lpxK"/>
    <property type="match status" value="1"/>
</dbReference>
<keyword evidence="5 13" id="KW-0444">Lipid biosynthesis</keyword>
<dbReference type="SUPFAM" id="SSF52540">
    <property type="entry name" value="P-loop containing nucleoside triphosphate hydrolases"/>
    <property type="match status" value="1"/>
</dbReference>
<comment type="similarity">
    <text evidence="13">Belongs to the LpxK family.</text>
</comment>
<evidence type="ECO:0000256" key="12">
    <source>
        <dbReference type="ARBA" id="ARBA00029757"/>
    </source>
</evidence>
<dbReference type="Proteomes" id="UP000583454">
    <property type="component" value="Unassembled WGS sequence"/>
</dbReference>
<organism evidence="14 15">
    <name type="scientific">Methylorubrum rhodinum</name>
    <dbReference type="NCBI Taxonomy" id="29428"/>
    <lineage>
        <taxon>Bacteria</taxon>
        <taxon>Pseudomonadati</taxon>
        <taxon>Pseudomonadota</taxon>
        <taxon>Alphaproteobacteria</taxon>
        <taxon>Hyphomicrobiales</taxon>
        <taxon>Methylobacteriaceae</taxon>
        <taxon>Methylorubrum</taxon>
    </lineage>
</organism>
<dbReference type="GO" id="GO:0005886">
    <property type="term" value="C:plasma membrane"/>
    <property type="evidence" value="ECO:0007669"/>
    <property type="project" value="TreeGrafter"/>
</dbReference>
<keyword evidence="9 13" id="KW-0418">Kinase</keyword>
<keyword evidence="6 13" id="KW-0441">Lipid A biosynthesis</keyword>
<comment type="caution">
    <text evidence="14">The sequence shown here is derived from an EMBL/GenBank/DDBJ whole genome shotgun (WGS) entry which is preliminary data.</text>
</comment>
<dbReference type="InterPro" id="IPR027417">
    <property type="entry name" value="P-loop_NTPase"/>
</dbReference>
<evidence type="ECO:0000313" key="14">
    <source>
        <dbReference type="EMBL" id="MBB5759050.1"/>
    </source>
</evidence>
<keyword evidence="15" id="KW-1185">Reference proteome</keyword>
<accession>A0A840ZNY8</accession>
<proteinExistence type="inferred from homology"/>
<dbReference type="GO" id="GO:0009245">
    <property type="term" value="P:lipid A biosynthetic process"/>
    <property type="evidence" value="ECO:0007669"/>
    <property type="project" value="UniProtKB-UniRule"/>
</dbReference>
<keyword evidence="11 13" id="KW-0443">Lipid metabolism</keyword>
<dbReference type="Pfam" id="PF02606">
    <property type="entry name" value="LpxK"/>
    <property type="match status" value="1"/>
</dbReference>
<dbReference type="UniPathway" id="UPA00359">
    <property type="reaction ID" value="UER00482"/>
</dbReference>
<evidence type="ECO:0000256" key="1">
    <source>
        <dbReference type="ARBA" id="ARBA00002274"/>
    </source>
</evidence>
<dbReference type="RefSeq" id="WP_183571853.1">
    <property type="nucleotide sequence ID" value="NZ_JACHOP010000019.1"/>
</dbReference>
<evidence type="ECO:0000256" key="13">
    <source>
        <dbReference type="HAMAP-Rule" id="MF_00409"/>
    </source>
</evidence>